<protein>
    <submittedName>
        <fullName evidence="7">Uncharacterized protein</fullName>
    </submittedName>
</protein>
<accession>A0A2G2Y935</accession>
<reference evidence="7 8" key="2">
    <citation type="journal article" date="2017" name="Genome Biol.">
        <title>New reference genome sequences of hot pepper reveal the massive evolution of plant disease-resistance genes by retroduplication.</title>
        <authorList>
            <person name="Kim S."/>
            <person name="Park J."/>
            <person name="Yeom S.I."/>
            <person name="Kim Y.M."/>
            <person name="Seo E."/>
            <person name="Kim K.T."/>
            <person name="Kim M.S."/>
            <person name="Lee J.M."/>
            <person name="Cheong K."/>
            <person name="Shin H.S."/>
            <person name="Kim S.B."/>
            <person name="Han K."/>
            <person name="Lee J."/>
            <person name="Park M."/>
            <person name="Lee H.A."/>
            <person name="Lee H.Y."/>
            <person name="Lee Y."/>
            <person name="Oh S."/>
            <person name="Lee J.H."/>
            <person name="Choi E."/>
            <person name="Choi E."/>
            <person name="Lee S.E."/>
            <person name="Jeon J."/>
            <person name="Kim H."/>
            <person name="Choi G."/>
            <person name="Song H."/>
            <person name="Lee J."/>
            <person name="Lee S.C."/>
            <person name="Kwon J.K."/>
            <person name="Lee H.Y."/>
            <person name="Koo N."/>
            <person name="Hong Y."/>
            <person name="Kim R.W."/>
            <person name="Kang W.H."/>
            <person name="Huh J.H."/>
            <person name="Kang B.C."/>
            <person name="Yang T.J."/>
            <person name="Lee Y.H."/>
            <person name="Bennetzen J.L."/>
            <person name="Choi D."/>
        </authorList>
    </citation>
    <scope>NUCLEOTIDE SEQUENCE [LARGE SCALE GENOMIC DNA]</scope>
    <source>
        <strain evidence="8">cv. CM334</strain>
    </source>
</reference>
<evidence type="ECO:0000256" key="6">
    <source>
        <dbReference type="RuleBase" id="RU000471"/>
    </source>
</evidence>
<evidence type="ECO:0000256" key="4">
    <source>
        <dbReference type="ARBA" id="ARBA00022989"/>
    </source>
</evidence>
<proteinExistence type="inferred from homology"/>
<evidence type="ECO:0000313" key="7">
    <source>
        <dbReference type="EMBL" id="PHT66248.1"/>
    </source>
</evidence>
<evidence type="ECO:0000256" key="5">
    <source>
        <dbReference type="ARBA" id="ARBA00023136"/>
    </source>
</evidence>
<dbReference type="PANTHER" id="PTHR11432">
    <property type="entry name" value="NADH DEHYDROGENASE SUBUNIT 1"/>
    <property type="match status" value="1"/>
</dbReference>
<sequence length="154" mass="17402">MLTRKSKEEELLLFKRNQSSWVRRQEEVHTRIEEAGLIEPGSAKDDGKGCLRCRTGTLSDPADRSKGRPLLRKFYIIINVESEIVMAQKQISSGISLFPVLVMFFISRLAKTNRALFDLPEVEAESVVGYNVEYVWDAILNSSLLAEANVPGSW</sequence>
<comment type="caution">
    <text evidence="7">The sequence shown here is derived from an EMBL/GenBank/DDBJ whole genome shotgun (WGS) entry which is preliminary data.</text>
</comment>
<keyword evidence="3 6" id="KW-0812">Transmembrane</keyword>
<dbReference type="EMBL" id="AYRZ02000012">
    <property type="protein sequence ID" value="PHT66248.1"/>
    <property type="molecule type" value="Genomic_DNA"/>
</dbReference>
<keyword evidence="8" id="KW-1185">Reference proteome</keyword>
<dbReference type="AlphaFoldDB" id="A0A2G2Y935"/>
<dbReference type="GO" id="GO:0045271">
    <property type="term" value="C:respiratory chain complex I"/>
    <property type="evidence" value="ECO:0000318"/>
    <property type="project" value="GO_Central"/>
</dbReference>
<dbReference type="GO" id="GO:0009060">
    <property type="term" value="P:aerobic respiration"/>
    <property type="evidence" value="ECO:0000318"/>
    <property type="project" value="GO_Central"/>
</dbReference>
<dbReference type="Gramene" id="PHT66248">
    <property type="protein sequence ID" value="PHT66248"/>
    <property type="gene ID" value="T459_30673"/>
</dbReference>
<evidence type="ECO:0000256" key="3">
    <source>
        <dbReference type="ARBA" id="ARBA00022692"/>
    </source>
</evidence>
<organism evidence="7 8">
    <name type="scientific">Capsicum annuum</name>
    <name type="common">Capsicum pepper</name>
    <dbReference type="NCBI Taxonomy" id="4072"/>
    <lineage>
        <taxon>Eukaryota</taxon>
        <taxon>Viridiplantae</taxon>
        <taxon>Streptophyta</taxon>
        <taxon>Embryophyta</taxon>
        <taxon>Tracheophyta</taxon>
        <taxon>Spermatophyta</taxon>
        <taxon>Magnoliopsida</taxon>
        <taxon>eudicotyledons</taxon>
        <taxon>Gunneridae</taxon>
        <taxon>Pentapetalae</taxon>
        <taxon>asterids</taxon>
        <taxon>lamiids</taxon>
        <taxon>Solanales</taxon>
        <taxon>Solanaceae</taxon>
        <taxon>Solanoideae</taxon>
        <taxon>Capsiceae</taxon>
        <taxon>Capsicum</taxon>
    </lineage>
</organism>
<keyword evidence="6" id="KW-0520">NAD</keyword>
<dbReference type="PANTHER" id="PTHR11432:SF3">
    <property type="entry name" value="NADH-UBIQUINONE OXIDOREDUCTASE CHAIN 1"/>
    <property type="match status" value="1"/>
</dbReference>
<evidence type="ECO:0000256" key="1">
    <source>
        <dbReference type="ARBA" id="ARBA00004141"/>
    </source>
</evidence>
<dbReference type="STRING" id="4072.A0A2G2Y935"/>
<keyword evidence="4" id="KW-1133">Transmembrane helix</keyword>
<reference evidence="7 8" key="1">
    <citation type="journal article" date="2014" name="Nat. Genet.">
        <title>Genome sequence of the hot pepper provides insights into the evolution of pungency in Capsicum species.</title>
        <authorList>
            <person name="Kim S."/>
            <person name="Park M."/>
            <person name="Yeom S.I."/>
            <person name="Kim Y.M."/>
            <person name="Lee J.M."/>
            <person name="Lee H.A."/>
            <person name="Seo E."/>
            <person name="Choi J."/>
            <person name="Cheong K."/>
            <person name="Kim K.T."/>
            <person name="Jung K."/>
            <person name="Lee G.W."/>
            <person name="Oh S.K."/>
            <person name="Bae C."/>
            <person name="Kim S.B."/>
            <person name="Lee H.Y."/>
            <person name="Kim S.Y."/>
            <person name="Kim M.S."/>
            <person name="Kang B.C."/>
            <person name="Jo Y.D."/>
            <person name="Yang H.B."/>
            <person name="Jeong H.J."/>
            <person name="Kang W.H."/>
            <person name="Kwon J.K."/>
            <person name="Shin C."/>
            <person name="Lim J.Y."/>
            <person name="Park J.H."/>
            <person name="Huh J.H."/>
            <person name="Kim J.S."/>
            <person name="Kim B.D."/>
            <person name="Cohen O."/>
            <person name="Paran I."/>
            <person name="Suh M.C."/>
            <person name="Lee S.B."/>
            <person name="Kim Y.K."/>
            <person name="Shin Y."/>
            <person name="Noh S.J."/>
            <person name="Park J."/>
            <person name="Seo Y.S."/>
            <person name="Kwon S.Y."/>
            <person name="Kim H.A."/>
            <person name="Park J.M."/>
            <person name="Kim H.J."/>
            <person name="Choi S.B."/>
            <person name="Bosland P.W."/>
            <person name="Reeves G."/>
            <person name="Jo S.H."/>
            <person name="Lee B.W."/>
            <person name="Cho H.T."/>
            <person name="Choi H.S."/>
            <person name="Lee M.S."/>
            <person name="Yu Y."/>
            <person name="Do Choi Y."/>
            <person name="Park B.S."/>
            <person name="van Deynze A."/>
            <person name="Ashrafi H."/>
            <person name="Hill T."/>
            <person name="Kim W.T."/>
            <person name="Pai H.S."/>
            <person name="Ahn H.K."/>
            <person name="Yeam I."/>
            <person name="Giovannoni J.J."/>
            <person name="Rose J.K."/>
            <person name="Sorensen I."/>
            <person name="Lee S.J."/>
            <person name="Kim R.W."/>
            <person name="Choi I.Y."/>
            <person name="Choi B.S."/>
            <person name="Lim J.S."/>
            <person name="Lee Y.H."/>
            <person name="Choi D."/>
        </authorList>
    </citation>
    <scope>NUCLEOTIDE SEQUENCE [LARGE SCALE GENOMIC DNA]</scope>
    <source>
        <strain evidence="8">cv. CM334</strain>
    </source>
</reference>
<evidence type="ECO:0000256" key="2">
    <source>
        <dbReference type="ARBA" id="ARBA00010535"/>
    </source>
</evidence>
<gene>
    <name evidence="7" type="ORF">T459_30673</name>
</gene>
<dbReference type="Pfam" id="PF00146">
    <property type="entry name" value="NADHdh"/>
    <property type="match status" value="1"/>
</dbReference>
<dbReference type="Proteomes" id="UP000222542">
    <property type="component" value="Unassembled WGS sequence"/>
</dbReference>
<comment type="similarity">
    <text evidence="2 6">Belongs to the complex I subunit 1 family.</text>
</comment>
<keyword evidence="5" id="KW-0472">Membrane</keyword>
<dbReference type="InterPro" id="IPR001694">
    <property type="entry name" value="NADH_UbQ_OxRdtase_su1/FPO"/>
</dbReference>
<dbReference type="GO" id="GO:0005886">
    <property type="term" value="C:plasma membrane"/>
    <property type="evidence" value="ECO:0007669"/>
    <property type="project" value="UniProtKB-SubCell"/>
</dbReference>
<evidence type="ECO:0000313" key="8">
    <source>
        <dbReference type="Proteomes" id="UP000222542"/>
    </source>
</evidence>
<comment type="subcellular location">
    <subcellularLocation>
        <location evidence="6">Cell membrane</location>
        <topology evidence="6">Multi-pass membrane protein</topology>
    </subcellularLocation>
    <subcellularLocation>
        <location evidence="1">Membrane</location>
        <topology evidence="1">Multi-pass membrane protein</topology>
    </subcellularLocation>
</comment>
<name>A0A2G2Y935_CAPAN</name>